<protein>
    <submittedName>
        <fullName evidence="5">Transcriptional regulator</fullName>
    </submittedName>
</protein>
<evidence type="ECO:0000256" key="2">
    <source>
        <dbReference type="ARBA" id="ARBA00023125"/>
    </source>
</evidence>
<proteinExistence type="predicted"/>
<accession>A0A6L6PGT0</accession>
<keyword evidence="3" id="KW-0804">Transcription</keyword>
<sequence>MHISVLNDQKCACKEREKEVAKTHIADPIGCETADDDHARCKALGQVLDRIGDKWTIGVVGALSKGPIRFNSLLRLIGGVSHRMLTLTLRGLEQDGLVKRTVYPTVPPKVEYELTEMGGSLIGPLEALSLWAQEHRPAIEAARAFSAAHQKQGAAPARPVVQPALRSTLALSA</sequence>
<dbReference type="Gene3D" id="1.10.10.10">
    <property type="entry name" value="Winged helix-like DNA-binding domain superfamily/Winged helix DNA-binding domain"/>
    <property type="match status" value="1"/>
</dbReference>
<dbReference type="Pfam" id="PF01638">
    <property type="entry name" value="HxlR"/>
    <property type="match status" value="1"/>
</dbReference>
<evidence type="ECO:0000313" key="5">
    <source>
        <dbReference type="EMBL" id="MTV37939.1"/>
    </source>
</evidence>
<feature type="domain" description="HTH hxlR-type" evidence="4">
    <location>
        <begin position="41"/>
        <end position="140"/>
    </location>
</feature>
<dbReference type="InterPro" id="IPR036390">
    <property type="entry name" value="WH_DNA-bd_sf"/>
</dbReference>
<dbReference type="GO" id="GO:0003677">
    <property type="term" value="F:DNA binding"/>
    <property type="evidence" value="ECO:0007669"/>
    <property type="project" value="UniProtKB-KW"/>
</dbReference>
<comment type="caution">
    <text evidence="5">The sequence shown here is derived from an EMBL/GenBank/DDBJ whole genome shotgun (WGS) entry which is preliminary data.</text>
</comment>
<gene>
    <name evidence="5" type="ORF">GM676_10160</name>
</gene>
<evidence type="ECO:0000259" key="4">
    <source>
        <dbReference type="PROSITE" id="PS51118"/>
    </source>
</evidence>
<evidence type="ECO:0000256" key="3">
    <source>
        <dbReference type="ARBA" id="ARBA00023163"/>
    </source>
</evidence>
<dbReference type="PANTHER" id="PTHR33204:SF39">
    <property type="entry name" value="TRANSCRIPTIONAL REGULATORY PROTEIN"/>
    <property type="match status" value="1"/>
</dbReference>
<keyword evidence="1" id="KW-0805">Transcription regulation</keyword>
<keyword evidence="6" id="KW-1185">Reference proteome</keyword>
<dbReference type="RefSeq" id="WP_155463418.1">
    <property type="nucleotide sequence ID" value="NZ_WNKY01000008.1"/>
</dbReference>
<evidence type="ECO:0000313" key="6">
    <source>
        <dbReference type="Proteomes" id="UP000475582"/>
    </source>
</evidence>
<keyword evidence="2" id="KW-0238">DNA-binding</keyword>
<dbReference type="InterPro" id="IPR002577">
    <property type="entry name" value="HTH_HxlR"/>
</dbReference>
<dbReference type="SUPFAM" id="SSF46785">
    <property type="entry name" value="Winged helix' DNA-binding domain"/>
    <property type="match status" value="1"/>
</dbReference>
<dbReference type="EMBL" id="WNKY01000008">
    <property type="protein sequence ID" value="MTV37939.1"/>
    <property type="molecule type" value="Genomic_DNA"/>
</dbReference>
<dbReference type="PROSITE" id="PS51118">
    <property type="entry name" value="HTH_HXLR"/>
    <property type="match status" value="1"/>
</dbReference>
<dbReference type="OrthoDB" id="9807069at2"/>
<evidence type="ECO:0000256" key="1">
    <source>
        <dbReference type="ARBA" id="ARBA00023015"/>
    </source>
</evidence>
<name>A0A6L6PGT0_9BURK</name>
<dbReference type="PANTHER" id="PTHR33204">
    <property type="entry name" value="TRANSCRIPTIONAL REGULATOR, MARR FAMILY"/>
    <property type="match status" value="1"/>
</dbReference>
<dbReference type="InterPro" id="IPR036388">
    <property type="entry name" value="WH-like_DNA-bd_sf"/>
</dbReference>
<reference evidence="5 6" key="1">
    <citation type="submission" date="2019-11" db="EMBL/GenBank/DDBJ databases">
        <title>Type strains purchased from KCTC, JCM and DSMZ.</title>
        <authorList>
            <person name="Lu H."/>
        </authorList>
    </citation>
    <scope>NUCLEOTIDE SEQUENCE [LARGE SCALE GENOMIC DNA]</scope>
    <source>
        <strain evidence="5 6">KCTC 22382</strain>
    </source>
</reference>
<dbReference type="Proteomes" id="UP000475582">
    <property type="component" value="Unassembled WGS sequence"/>
</dbReference>
<organism evidence="5 6">
    <name type="scientific">Duganella radicis</name>
    <dbReference type="NCBI Taxonomy" id="551988"/>
    <lineage>
        <taxon>Bacteria</taxon>
        <taxon>Pseudomonadati</taxon>
        <taxon>Pseudomonadota</taxon>
        <taxon>Betaproteobacteria</taxon>
        <taxon>Burkholderiales</taxon>
        <taxon>Oxalobacteraceae</taxon>
        <taxon>Telluria group</taxon>
        <taxon>Duganella</taxon>
    </lineage>
</organism>
<dbReference type="AlphaFoldDB" id="A0A6L6PGT0"/>